<reference evidence="2 3" key="1">
    <citation type="journal article" date="2011" name="PLoS Genet.">
        <title>Finished genome of the fungal wheat pathogen Mycosphaerella graminicola reveals dispensome structure, chromosome plasticity, and stealth pathogenesis.</title>
        <authorList>
            <person name="Goodwin S.B."/>
            <person name="Ben M'barek S."/>
            <person name="Dhillon B."/>
            <person name="Wittenberg A.H.J."/>
            <person name="Crane C.F."/>
            <person name="Hane J.K."/>
            <person name="Foster A.J."/>
            <person name="Van der Lee T.A.J."/>
            <person name="Grimwood J."/>
            <person name="Aerts A."/>
            <person name="Antoniw J."/>
            <person name="Bailey A."/>
            <person name="Bluhm B."/>
            <person name="Bowler J."/>
            <person name="Bristow J."/>
            <person name="van der Burgt A."/>
            <person name="Canto-Canche B."/>
            <person name="Churchill A.C.L."/>
            <person name="Conde-Ferraez L."/>
            <person name="Cools H.J."/>
            <person name="Coutinho P.M."/>
            <person name="Csukai M."/>
            <person name="Dehal P."/>
            <person name="De Wit P."/>
            <person name="Donzelli B."/>
            <person name="van de Geest H.C."/>
            <person name="van Ham R.C.H.J."/>
            <person name="Hammond-Kosack K.E."/>
            <person name="Henrissat B."/>
            <person name="Kilian A."/>
            <person name="Kobayashi A.K."/>
            <person name="Koopmann E."/>
            <person name="Kourmpetis Y."/>
            <person name="Kuzniar A."/>
            <person name="Lindquist E."/>
            <person name="Lombard V."/>
            <person name="Maliepaard C."/>
            <person name="Martins N."/>
            <person name="Mehrabi R."/>
            <person name="Nap J.P.H."/>
            <person name="Ponomarenko A."/>
            <person name="Rudd J.J."/>
            <person name="Salamov A."/>
            <person name="Schmutz J."/>
            <person name="Schouten H.J."/>
            <person name="Shapiro H."/>
            <person name="Stergiopoulos I."/>
            <person name="Torriani S.F.F."/>
            <person name="Tu H."/>
            <person name="de Vries R.P."/>
            <person name="Waalwijk C."/>
            <person name="Ware S.B."/>
            <person name="Wiebenga A."/>
            <person name="Zwiers L.-H."/>
            <person name="Oliver R.P."/>
            <person name="Grigoriev I.V."/>
            <person name="Kema G.H.J."/>
        </authorList>
    </citation>
    <scope>NUCLEOTIDE SEQUENCE [LARGE SCALE GENOMIC DNA]</scope>
    <source>
        <strain evidence="3">CBS 115943 / IPO323</strain>
    </source>
</reference>
<accession>F9XSA5</accession>
<organism evidence="2 3">
    <name type="scientific">Zymoseptoria tritici (strain CBS 115943 / IPO323)</name>
    <name type="common">Speckled leaf blotch fungus</name>
    <name type="synonym">Septoria tritici</name>
    <dbReference type="NCBI Taxonomy" id="336722"/>
    <lineage>
        <taxon>Eukaryota</taxon>
        <taxon>Fungi</taxon>
        <taxon>Dikarya</taxon>
        <taxon>Ascomycota</taxon>
        <taxon>Pezizomycotina</taxon>
        <taxon>Dothideomycetes</taxon>
        <taxon>Dothideomycetidae</taxon>
        <taxon>Mycosphaerellales</taxon>
        <taxon>Mycosphaerellaceae</taxon>
        <taxon>Zymoseptoria</taxon>
    </lineage>
</organism>
<feature type="region of interest" description="Disordered" evidence="1">
    <location>
        <begin position="141"/>
        <end position="166"/>
    </location>
</feature>
<dbReference type="GeneID" id="13396653"/>
<dbReference type="RefSeq" id="XP_003846894.1">
    <property type="nucleotide sequence ID" value="XM_003846846.1"/>
</dbReference>
<feature type="region of interest" description="Disordered" evidence="1">
    <location>
        <begin position="6"/>
        <end position="35"/>
    </location>
</feature>
<name>F9XSA5_ZYMTI</name>
<feature type="compositionally biased region" description="Polar residues" evidence="1">
    <location>
        <begin position="8"/>
        <end position="17"/>
    </location>
</feature>
<evidence type="ECO:0000313" key="3">
    <source>
        <dbReference type="Proteomes" id="UP000008062"/>
    </source>
</evidence>
<sequence>MAMMVLMSDSSDVTPSRLSPPPSDVLFPPQTEEKGNRKAHAFKLWRSRVSPWNVRGPGVGNEGIGEGLPLSVPDDGGGMASSSAVASSVKWAMADWFDVVKCVQDKERWVIVQVDPLCYAVRALMQTVGVEVVSEVDGEAAGLGTGEEGRGGEKRQTRELKASENHRGTIVGSTTSYL</sequence>
<dbReference type="HOGENOM" id="CLU_1511789_0_0_1"/>
<feature type="compositionally biased region" description="Basic and acidic residues" evidence="1">
    <location>
        <begin position="147"/>
        <end position="166"/>
    </location>
</feature>
<gene>
    <name evidence="2" type="ORF">MYCGRDRAFT_98096</name>
</gene>
<proteinExistence type="predicted"/>
<dbReference type="InParanoid" id="F9XSA5"/>
<dbReference type="KEGG" id="ztr:MYCGRDRAFT_98096"/>
<evidence type="ECO:0000256" key="1">
    <source>
        <dbReference type="SAM" id="MobiDB-lite"/>
    </source>
</evidence>
<dbReference type="AlphaFoldDB" id="F9XSA5"/>
<protein>
    <submittedName>
        <fullName evidence="2">Uncharacterized protein</fullName>
    </submittedName>
</protein>
<evidence type="ECO:0000313" key="2">
    <source>
        <dbReference type="EMBL" id="EGP81870.1"/>
    </source>
</evidence>
<dbReference type="Proteomes" id="UP000008062">
    <property type="component" value="Chromosome 21"/>
</dbReference>
<keyword evidence="3" id="KW-1185">Reference proteome</keyword>
<dbReference type="EMBL" id="CM001216">
    <property type="protein sequence ID" value="EGP81870.1"/>
    <property type="molecule type" value="Genomic_DNA"/>
</dbReference>